<feature type="compositionally biased region" description="Basic residues" evidence="1">
    <location>
        <begin position="88"/>
        <end position="98"/>
    </location>
</feature>
<sequence>MNLTRLIRTFKTSNPQICGICKNDYLPGQIIFDRKENKISCIECDFESIYYTKIYPGEKSPNFYTPYPSADEDRDNKDMLDRQDMSKNKRKSHKPELK</sequence>
<proteinExistence type="predicted"/>
<accession>A0A6C0BK34</accession>
<feature type="region of interest" description="Disordered" evidence="1">
    <location>
        <begin position="56"/>
        <end position="98"/>
    </location>
</feature>
<dbReference type="AlphaFoldDB" id="A0A6C0BK34"/>
<name>A0A6C0BK34_9ZZZZ</name>
<reference evidence="2" key="1">
    <citation type="journal article" date="2020" name="Nature">
        <title>Giant virus diversity and host interactions through global metagenomics.</title>
        <authorList>
            <person name="Schulz F."/>
            <person name="Roux S."/>
            <person name="Paez-Espino D."/>
            <person name="Jungbluth S."/>
            <person name="Walsh D.A."/>
            <person name="Denef V.J."/>
            <person name="McMahon K.D."/>
            <person name="Konstantinidis K.T."/>
            <person name="Eloe-Fadrosh E.A."/>
            <person name="Kyrpides N.C."/>
            <person name="Woyke T."/>
        </authorList>
    </citation>
    <scope>NUCLEOTIDE SEQUENCE</scope>
    <source>
        <strain evidence="2">GVMAG-M-3300013006-15</strain>
    </source>
</reference>
<evidence type="ECO:0000313" key="2">
    <source>
        <dbReference type="EMBL" id="QHS91768.1"/>
    </source>
</evidence>
<organism evidence="2">
    <name type="scientific">viral metagenome</name>
    <dbReference type="NCBI Taxonomy" id="1070528"/>
    <lineage>
        <taxon>unclassified sequences</taxon>
        <taxon>metagenomes</taxon>
        <taxon>organismal metagenomes</taxon>
    </lineage>
</organism>
<feature type="compositionally biased region" description="Basic and acidic residues" evidence="1">
    <location>
        <begin position="74"/>
        <end position="87"/>
    </location>
</feature>
<protein>
    <submittedName>
        <fullName evidence="2">Uncharacterized protein</fullName>
    </submittedName>
</protein>
<dbReference type="EMBL" id="MN739163">
    <property type="protein sequence ID" value="QHS91768.1"/>
    <property type="molecule type" value="Genomic_DNA"/>
</dbReference>
<evidence type="ECO:0000256" key="1">
    <source>
        <dbReference type="SAM" id="MobiDB-lite"/>
    </source>
</evidence>